<proteinExistence type="inferred from homology"/>
<dbReference type="InterPro" id="IPR029021">
    <property type="entry name" value="Prot-tyrosine_phosphatase-like"/>
</dbReference>
<keyword evidence="1" id="KW-0904">Protein phosphatase</keyword>
<dbReference type="GO" id="GO:0004722">
    <property type="term" value="F:protein serine/threonine phosphatase activity"/>
    <property type="evidence" value="ECO:0007669"/>
    <property type="project" value="UniProtKB-EC"/>
</dbReference>
<comment type="catalytic activity">
    <reaction evidence="1">
        <text>O-phospho-L-threonyl-[protein] + H2O = L-threonyl-[protein] + phosphate</text>
        <dbReference type="Rhea" id="RHEA:47004"/>
        <dbReference type="Rhea" id="RHEA-COMP:11060"/>
        <dbReference type="Rhea" id="RHEA-COMP:11605"/>
        <dbReference type="ChEBI" id="CHEBI:15377"/>
        <dbReference type="ChEBI" id="CHEBI:30013"/>
        <dbReference type="ChEBI" id="CHEBI:43474"/>
        <dbReference type="ChEBI" id="CHEBI:61977"/>
        <dbReference type="EC" id="3.1.3.16"/>
    </reaction>
</comment>
<dbReference type="GeneTree" id="ENSGT00940000166490"/>
<comment type="function">
    <text evidence="1">Dual specificity phosphatase able to dephosphorylate phosphotyrosine, phosphoserine and phosphothreonine residues, with a preference for phosphotyrosine as a substrate.</text>
</comment>
<dbReference type="PRINTS" id="PR01908">
    <property type="entry name" value="ADSPHPHTASE"/>
</dbReference>
<reference evidence="3" key="1">
    <citation type="submission" date="2023-05" db="EMBL/GenBank/DDBJ databases">
        <title>High-quality long-read genome of Scophthalmus maximus.</title>
        <authorList>
            <person name="Lien S."/>
            <person name="Martinez P."/>
        </authorList>
    </citation>
    <scope>NUCLEOTIDE SEQUENCE [LARGE SCALE GENOMIC DNA]</scope>
</reference>
<dbReference type="InterPro" id="IPR020405">
    <property type="entry name" value="Atypical_DUSP_subfamA"/>
</dbReference>
<organism evidence="3 4">
    <name type="scientific">Scophthalmus maximus</name>
    <name type="common">Turbot</name>
    <name type="synonym">Psetta maxima</name>
    <dbReference type="NCBI Taxonomy" id="52904"/>
    <lineage>
        <taxon>Eukaryota</taxon>
        <taxon>Metazoa</taxon>
        <taxon>Chordata</taxon>
        <taxon>Craniata</taxon>
        <taxon>Vertebrata</taxon>
        <taxon>Euteleostomi</taxon>
        <taxon>Actinopterygii</taxon>
        <taxon>Neopterygii</taxon>
        <taxon>Teleostei</taxon>
        <taxon>Neoteleostei</taxon>
        <taxon>Acanthomorphata</taxon>
        <taxon>Carangaria</taxon>
        <taxon>Pleuronectiformes</taxon>
        <taxon>Pleuronectoidei</taxon>
        <taxon>Scophthalmidae</taxon>
        <taxon>Scophthalmus</taxon>
    </lineage>
</organism>
<dbReference type="GO" id="GO:0043409">
    <property type="term" value="P:negative regulation of MAPK cascade"/>
    <property type="evidence" value="ECO:0007669"/>
    <property type="project" value="TreeGrafter"/>
</dbReference>
<evidence type="ECO:0000256" key="2">
    <source>
        <dbReference type="SAM" id="MobiDB-lite"/>
    </source>
</evidence>
<dbReference type="Gene3D" id="3.90.190.10">
    <property type="entry name" value="Protein tyrosine phosphatase superfamily"/>
    <property type="match status" value="1"/>
</dbReference>
<dbReference type="GO" id="GO:0008138">
    <property type="term" value="F:protein tyrosine/serine/threonine phosphatase activity"/>
    <property type="evidence" value="ECO:0007669"/>
    <property type="project" value="UniProtKB-UniRule"/>
</dbReference>
<feature type="region of interest" description="Disordered" evidence="2">
    <location>
        <begin position="153"/>
        <end position="201"/>
    </location>
</feature>
<dbReference type="SUPFAM" id="SSF52799">
    <property type="entry name" value="(Phosphotyrosine protein) phosphatases II"/>
    <property type="match status" value="1"/>
</dbReference>
<dbReference type="PRINTS" id="PR01909">
    <property type="entry name" value="ADSPHPHTASEA"/>
</dbReference>
<reference evidence="3" key="2">
    <citation type="submission" date="2025-08" db="UniProtKB">
        <authorList>
            <consortium name="Ensembl"/>
        </authorList>
    </citation>
    <scope>IDENTIFICATION</scope>
</reference>
<comment type="similarity">
    <text evidence="1">Belongs to the protein-tyrosine phosphatase family. Non-receptor class dual specificity subfamily.</text>
</comment>
<comment type="catalytic activity">
    <reaction evidence="1">
        <text>O-phospho-L-tyrosyl-[protein] + H2O = L-tyrosyl-[protein] + phosphate</text>
        <dbReference type="Rhea" id="RHEA:10684"/>
        <dbReference type="Rhea" id="RHEA-COMP:10136"/>
        <dbReference type="Rhea" id="RHEA-COMP:20101"/>
        <dbReference type="ChEBI" id="CHEBI:15377"/>
        <dbReference type="ChEBI" id="CHEBI:43474"/>
        <dbReference type="ChEBI" id="CHEBI:46858"/>
        <dbReference type="ChEBI" id="CHEBI:61978"/>
        <dbReference type="EC" id="3.1.3.48"/>
    </reaction>
</comment>
<dbReference type="AlphaFoldDB" id="A0A8D2ZWB1"/>
<dbReference type="GO" id="GO:0033549">
    <property type="term" value="F:MAP kinase phosphatase activity"/>
    <property type="evidence" value="ECO:0007669"/>
    <property type="project" value="TreeGrafter"/>
</dbReference>
<dbReference type="EC" id="3.1.3.48" evidence="1"/>
<dbReference type="PANTHER" id="PTHR45682">
    <property type="entry name" value="AGAP008228-PA"/>
    <property type="match status" value="1"/>
</dbReference>
<dbReference type="GO" id="GO:0004725">
    <property type="term" value="F:protein tyrosine phosphatase activity"/>
    <property type="evidence" value="ECO:0007669"/>
    <property type="project" value="UniProtKB-EC"/>
</dbReference>
<evidence type="ECO:0000313" key="3">
    <source>
        <dbReference type="Ensembl" id="ENSSMAP00000008632.2"/>
    </source>
</evidence>
<keyword evidence="1" id="KW-0378">Hydrolase</keyword>
<evidence type="ECO:0000256" key="1">
    <source>
        <dbReference type="RuleBase" id="RU366038"/>
    </source>
</evidence>
<dbReference type="EC" id="3.1.3.16" evidence="1"/>
<dbReference type="Ensembl" id="ENSSMAT00000008738.2">
    <property type="protein sequence ID" value="ENSSMAP00000008632.2"/>
    <property type="gene ID" value="ENSSMAG00000005324.2"/>
</dbReference>
<name>A0A8D2ZWB1_SCOMX</name>
<dbReference type="GO" id="GO:0005737">
    <property type="term" value="C:cytoplasm"/>
    <property type="evidence" value="ECO:0007669"/>
    <property type="project" value="TreeGrafter"/>
</dbReference>
<evidence type="ECO:0000313" key="4">
    <source>
        <dbReference type="Proteomes" id="UP000694558"/>
    </source>
</evidence>
<gene>
    <name evidence="3" type="primary">zgc:153981</name>
</gene>
<dbReference type="PANTHER" id="PTHR45682:SF12">
    <property type="entry name" value="DUAL SPECIFICITY PROTEIN PHOSPHATASE"/>
    <property type="match status" value="1"/>
</dbReference>
<feature type="compositionally biased region" description="Pro residues" evidence="2">
    <location>
        <begin position="191"/>
        <end position="201"/>
    </location>
</feature>
<protein>
    <recommendedName>
        <fullName evidence="1">Dual specificity protein phosphatase</fullName>
        <ecNumber evidence="1">3.1.3.16</ecNumber>
        <ecNumber evidence="1">3.1.3.48</ecNumber>
    </recommendedName>
</protein>
<dbReference type="Proteomes" id="UP000694558">
    <property type="component" value="Chromosome 15"/>
</dbReference>
<accession>A0A8D2ZWB1</accession>
<comment type="catalytic activity">
    <reaction evidence="1">
        <text>O-phospho-L-seryl-[protein] + H2O = L-seryl-[protein] + phosphate</text>
        <dbReference type="Rhea" id="RHEA:20629"/>
        <dbReference type="Rhea" id="RHEA-COMP:9863"/>
        <dbReference type="Rhea" id="RHEA-COMP:11604"/>
        <dbReference type="ChEBI" id="CHEBI:15377"/>
        <dbReference type="ChEBI" id="CHEBI:29999"/>
        <dbReference type="ChEBI" id="CHEBI:43474"/>
        <dbReference type="ChEBI" id="CHEBI:83421"/>
        <dbReference type="EC" id="3.1.3.16"/>
    </reaction>
</comment>
<sequence length="201" mass="21952">MSGGKQLQDLVLIKELELILDSCTLELSAVDEVWPNLYIGNVAVAQNRKTLHKLGITHVLNAAHAKQGSIGDQSFYGNTCVYFGIQADDSEHFDLSQYFKPAADFIHRALKSKDGKVCERHTRCPIKHIFFCLNTRLPLSILLCRESSGALHHGRESIGHSGPGVPDAAAASLSERCSEARRPKTGHLPQPQLPVPPPQAG</sequence>